<keyword evidence="3" id="KW-0804">Transcription</keyword>
<dbReference type="PANTHER" id="PTHR30055:SF148">
    <property type="entry name" value="TETR-FAMILY TRANSCRIPTIONAL REGULATOR"/>
    <property type="match status" value="1"/>
</dbReference>
<dbReference type="Proteomes" id="UP001499841">
    <property type="component" value="Unassembled WGS sequence"/>
</dbReference>
<name>A0ABP6UJ58_9MICO</name>
<evidence type="ECO:0000256" key="2">
    <source>
        <dbReference type="ARBA" id="ARBA00023125"/>
    </source>
</evidence>
<proteinExistence type="predicted"/>
<reference evidence="8" key="1">
    <citation type="journal article" date="2019" name="Int. J. Syst. Evol. Microbiol.">
        <title>The Global Catalogue of Microorganisms (GCM) 10K type strain sequencing project: providing services to taxonomists for standard genome sequencing and annotation.</title>
        <authorList>
            <consortium name="The Broad Institute Genomics Platform"/>
            <consortium name="The Broad Institute Genome Sequencing Center for Infectious Disease"/>
            <person name="Wu L."/>
            <person name="Ma J."/>
        </authorList>
    </citation>
    <scope>NUCLEOTIDE SEQUENCE [LARGE SCALE GENOMIC DNA]</scope>
    <source>
        <strain evidence="8">JCM 17459</strain>
    </source>
</reference>
<organism evidence="7 8">
    <name type="scientific">Georgenia daeguensis</name>
    <dbReference type="NCBI Taxonomy" id="908355"/>
    <lineage>
        <taxon>Bacteria</taxon>
        <taxon>Bacillati</taxon>
        <taxon>Actinomycetota</taxon>
        <taxon>Actinomycetes</taxon>
        <taxon>Micrococcales</taxon>
        <taxon>Bogoriellaceae</taxon>
        <taxon>Georgenia</taxon>
    </lineage>
</organism>
<evidence type="ECO:0000256" key="1">
    <source>
        <dbReference type="ARBA" id="ARBA00023015"/>
    </source>
</evidence>
<feature type="DNA-binding region" description="H-T-H motif" evidence="4">
    <location>
        <begin position="53"/>
        <end position="72"/>
    </location>
</feature>
<dbReference type="InterPro" id="IPR050109">
    <property type="entry name" value="HTH-type_TetR-like_transc_reg"/>
</dbReference>
<comment type="caution">
    <text evidence="7">The sequence shown here is derived from an EMBL/GenBank/DDBJ whole genome shotgun (WGS) entry which is preliminary data.</text>
</comment>
<dbReference type="SUPFAM" id="SSF48498">
    <property type="entry name" value="Tetracyclin repressor-like, C-terminal domain"/>
    <property type="match status" value="1"/>
</dbReference>
<dbReference type="InterPro" id="IPR001647">
    <property type="entry name" value="HTH_TetR"/>
</dbReference>
<feature type="region of interest" description="Disordered" evidence="5">
    <location>
        <begin position="1"/>
        <end position="35"/>
    </location>
</feature>
<evidence type="ECO:0000313" key="7">
    <source>
        <dbReference type="EMBL" id="GAA3509462.1"/>
    </source>
</evidence>
<dbReference type="InterPro" id="IPR009057">
    <property type="entry name" value="Homeodomain-like_sf"/>
</dbReference>
<dbReference type="InterPro" id="IPR036271">
    <property type="entry name" value="Tet_transcr_reg_TetR-rel_C_sf"/>
</dbReference>
<dbReference type="PANTHER" id="PTHR30055">
    <property type="entry name" value="HTH-TYPE TRANSCRIPTIONAL REGULATOR RUTR"/>
    <property type="match status" value="1"/>
</dbReference>
<evidence type="ECO:0000313" key="8">
    <source>
        <dbReference type="Proteomes" id="UP001499841"/>
    </source>
</evidence>
<dbReference type="Gene3D" id="1.10.10.60">
    <property type="entry name" value="Homeodomain-like"/>
    <property type="match status" value="1"/>
</dbReference>
<dbReference type="InterPro" id="IPR011075">
    <property type="entry name" value="TetR_C"/>
</dbReference>
<evidence type="ECO:0000256" key="4">
    <source>
        <dbReference type="PROSITE-ProRule" id="PRU00335"/>
    </source>
</evidence>
<dbReference type="SUPFAM" id="SSF46689">
    <property type="entry name" value="Homeodomain-like"/>
    <property type="match status" value="1"/>
</dbReference>
<keyword evidence="2 4" id="KW-0238">DNA-binding</keyword>
<keyword evidence="1" id="KW-0805">Transcription regulation</keyword>
<feature type="domain" description="HTH tetR-type" evidence="6">
    <location>
        <begin position="30"/>
        <end position="90"/>
    </location>
</feature>
<dbReference type="RefSeq" id="WP_345044307.1">
    <property type="nucleotide sequence ID" value="NZ_BAABBA010000024.1"/>
</dbReference>
<evidence type="ECO:0000256" key="3">
    <source>
        <dbReference type="ARBA" id="ARBA00023163"/>
    </source>
</evidence>
<keyword evidence="8" id="KW-1185">Reference proteome</keyword>
<gene>
    <name evidence="7" type="ORF">GCM10022262_36020</name>
</gene>
<dbReference type="Pfam" id="PF16859">
    <property type="entry name" value="TetR_C_11"/>
    <property type="match status" value="1"/>
</dbReference>
<dbReference type="Gene3D" id="1.10.357.10">
    <property type="entry name" value="Tetracycline Repressor, domain 2"/>
    <property type="match status" value="1"/>
</dbReference>
<feature type="compositionally biased region" description="Low complexity" evidence="5">
    <location>
        <begin position="1"/>
        <end position="17"/>
    </location>
</feature>
<dbReference type="EMBL" id="BAABBA010000024">
    <property type="protein sequence ID" value="GAA3509462.1"/>
    <property type="molecule type" value="Genomic_DNA"/>
</dbReference>
<accession>A0ABP6UJ58</accession>
<evidence type="ECO:0000256" key="5">
    <source>
        <dbReference type="SAM" id="MobiDB-lite"/>
    </source>
</evidence>
<dbReference type="Pfam" id="PF00440">
    <property type="entry name" value="TetR_N"/>
    <property type="match status" value="1"/>
</dbReference>
<protein>
    <recommendedName>
        <fullName evidence="6">HTH tetR-type domain-containing protein</fullName>
    </recommendedName>
</protein>
<dbReference type="PROSITE" id="PS50977">
    <property type="entry name" value="HTH_TETR_2"/>
    <property type="match status" value="1"/>
</dbReference>
<sequence length="225" mass="24048">MTEMVAAAPPTAASRPTEPQRRGPGRPRHADTEPRAYRSALEIFGRRGWSGLTLDGVAAHAGIGKSSIYLRWNDKGELLLDAVRDLQARVPAPDTEGLGIRELLLAHARARADLLTGAYGPALANLCTAAAANPDVLDEIRKVDLARGMCALTEQVEEAVRRGELAPGTAVGPLLEAIEGSILVHYLVNPTATVPELRAGLEGYVTALVDHQLRTLRRQPVPAQP</sequence>
<evidence type="ECO:0000259" key="6">
    <source>
        <dbReference type="PROSITE" id="PS50977"/>
    </source>
</evidence>